<dbReference type="Proteomes" id="UP000789595">
    <property type="component" value="Unassembled WGS sequence"/>
</dbReference>
<feature type="region of interest" description="Disordered" evidence="1">
    <location>
        <begin position="236"/>
        <end position="274"/>
    </location>
</feature>
<protein>
    <submittedName>
        <fullName evidence="2">Uncharacterized protein</fullName>
    </submittedName>
</protein>
<name>A0A8J2WMX3_9STRA</name>
<accession>A0A8J2WMX3</accession>
<proteinExistence type="predicted"/>
<feature type="region of interest" description="Disordered" evidence="1">
    <location>
        <begin position="331"/>
        <end position="355"/>
    </location>
</feature>
<evidence type="ECO:0000313" key="3">
    <source>
        <dbReference type="Proteomes" id="UP000789595"/>
    </source>
</evidence>
<dbReference type="AlphaFoldDB" id="A0A8J2WMX3"/>
<evidence type="ECO:0000313" key="2">
    <source>
        <dbReference type="EMBL" id="CAH0373575.1"/>
    </source>
</evidence>
<keyword evidence="3" id="KW-1185">Reference proteome</keyword>
<feature type="non-terminal residue" evidence="2">
    <location>
        <position position="1"/>
    </location>
</feature>
<feature type="region of interest" description="Disordered" evidence="1">
    <location>
        <begin position="158"/>
        <end position="181"/>
    </location>
</feature>
<feature type="compositionally biased region" description="Basic and acidic residues" evidence="1">
    <location>
        <begin position="158"/>
        <end position="170"/>
    </location>
</feature>
<sequence length="456" mass="50025">SARHYRRATLRVPPYPPTHAFNSAGKYQQLPSSQLGRADLAAARVARGGHLLARRGPDRLAGAVVVGGLEREDERVHHRELQDHPGEGKHAVEHLDVEELRVLHPVRAPRLGVDEGYEGQAARGDDEVVAHPVPHAAALARHRRELAPDRFVVVAALDRRPGQQAERDPAEQDAGEEEPQRLAERRLGARRAVGAVGDAARVQRGPDDHRLDARRRELRRLEGHDEVHQLELVDRALGPLEREHDEPPGRRHAPERERAESLRVEPPPGVLDAGPDRLVVREHVVEHVRADPRREVRAARRGRRRHLRRVVDLLAERGRGALQDHVPHLGHEAVDDGLGHPPHGPGHVGVDDGGLGHGGDLLAREVDAFGRHGHALGPHGLLGLARRPRGPGGLARRLFGLGEESFALPFASPHGLHARPERCFLSPDAYGSFRVGQLQRYAGSLTASALVSITSL</sequence>
<evidence type="ECO:0000256" key="1">
    <source>
        <dbReference type="SAM" id="MobiDB-lite"/>
    </source>
</evidence>
<organism evidence="2 3">
    <name type="scientific">Pelagomonas calceolata</name>
    <dbReference type="NCBI Taxonomy" id="35677"/>
    <lineage>
        <taxon>Eukaryota</taxon>
        <taxon>Sar</taxon>
        <taxon>Stramenopiles</taxon>
        <taxon>Ochrophyta</taxon>
        <taxon>Pelagophyceae</taxon>
        <taxon>Pelagomonadales</taxon>
        <taxon>Pelagomonadaceae</taxon>
        <taxon>Pelagomonas</taxon>
    </lineage>
</organism>
<comment type="caution">
    <text evidence="2">The sequence shown here is derived from an EMBL/GenBank/DDBJ whole genome shotgun (WGS) entry which is preliminary data.</text>
</comment>
<feature type="compositionally biased region" description="Basic and acidic residues" evidence="1">
    <location>
        <begin position="236"/>
        <end position="263"/>
    </location>
</feature>
<dbReference type="EMBL" id="CAKKNE010000004">
    <property type="protein sequence ID" value="CAH0373575.1"/>
    <property type="molecule type" value="Genomic_DNA"/>
</dbReference>
<reference evidence="2" key="1">
    <citation type="submission" date="2021-11" db="EMBL/GenBank/DDBJ databases">
        <authorList>
            <consortium name="Genoscope - CEA"/>
            <person name="William W."/>
        </authorList>
    </citation>
    <scope>NUCLEOTIDE SEQUENCE</scope>
</reference>
<gene>
    <name evidence="2" type="ORF">PECAL_4P07830</name>
</gene>